<feature type="chain" id="PRO_5042930542" description="Secreted protein" evidence="1">
    <location>
        <begin position="19"/>
        <end position="204"/>
    </location>
</feature>
<organism evidence="2 3">
    <name type="scientific">Rhypophila decipiens</name>
    <dbReference type="NCBI Taxonomy" id="261697"/>
    <lineage>
        <taxon>Eukaryota</taxon>
        <taxon>Fungi</taxon>
        <taxon>Dikarya</taxon>
        <taxon>Ascomycota</taxon>
        <taxon>Pezizomycotina</taxon>
        <taxon>Sordariomycetes</taxon>
        <taxon>Sordariomycetidae</taxon>
        <taxon>Sordariales</taxon>
        <taxon>Naviculisporaceae</taxon>
        <taxon>Rhypophila</taxon>
    </lineage>
</organism>
<dbReference type="EMBL" id="MU858059">
    <property type="protein sequence ID" value="KAK4217498.1"/>
    <property type="molecule type" value="Genomic_DNA"/>
</dbReference>
<evidence type="ECO:0000256" key="1">
    <source>
        <dbReference type="SAM" id="SignalP"/>
    </source>
</evidence>
<evidence type="ECO:0008006" key="4">
    <source>
        <dbReference type="Google" id="ProtNLM"/>
    </source>
</evidence>
<gene>
    <name evidence="2" type="ORF">QBC37DRAFT_384442</name>
</gene>
<keyword evidence="1" id="KW-0732">Signal</keyword>
<comment type="caution">
    <text evidence="2">The sequence shown here is derived from an EMBL/GenBank/DDBJ whole genome shotgun (WGS) entry which is preliminary data.</text>
</comment>
<dbReference type="PANTHER" id="PTHR35605">
    <property type="entry name" value="ECP2 EFFECTOR PROTEIN DOMAIN-CONTAINING PROTEIN-RELATED"/>
    <property type="match status" value="1"/>
</dbReference>
<proteinExistence type="predicted"/>
<accession>A0AAN6YFE5</accession>
<dbReference type="AlphaFoldDB" id="A0AAN6YFE5"/>
<reference evidence="2" key="2">
    <citation type="submission" date="2023-05" db="EMBL/GenBank/DDBJ databases">
        <authorList>
            <consortium name="Lawrence Berkeley National Laboratory"/>
            <person name="Steindorff A."/>
            <person name="Hensen N."/>
            <person name="Bonometti L."/>
            <person name="Westerberg I."/>
            <person name="Brannstrom I.O."/>
            <person name="Guillou S."/>
            <person name="Cros-Aarteil S."/>
            <person name="Calhoun S."/>
            <person name="Haridas S."/>
            <person name="Kuo A."/>
            <person name="Mondo S."/>
            <person name="Pangilinan J."/>
            <person name="Riley R."/>
            <person name="Labutti K."/>
            <person name="Andreopoulos B."/>
            <person name="Lipzen A."/>
            <person name="Chen C."/>
            <person name="Yanf M."/>
            <person name="Daum C."/>
            <person name="Ng V."/>
            <person name="Clum A."/>
            <person name="Ohm R."/>
            <person name="Martin F."/>
            <person name="Silar P."/>
            <person name="Natvig D."/>
            <person name="Lalanne C."/>
            <person name="Gautier V."/>
            <person name="Ament-Velasquez S.L."/>
            <person name="Kruys A."/>
            <person name="Hutchinson M.I."/>
            <person name="Powell A.J."/>
            <person name="Barry K."/>
            <person name="Miller A.N."/>
            <person name="Grigoriev I.V."/>
            <person name="Debuchy R."/>
            <person name="Gladieux P."/>
            <person name="Thoren M.H."/>
            <person name="Johannesson H."/>
        </authorList>
    </citation>
    <scope>NUCLEOTIDE SEQUENCE</scope>
    <source>
        <strain evidence="2">PSN293</strain>
    </source>
</reference>
<name>A0AAN6YFE5_9PEZI</name>
<dbReference type="PANTHER" id="PTHR35605:SF1">
    <property type="entry name" value="ECP2 EFFECTOR PROTEIN DOMAIN-CONTAINING PROTEIN-RELATED"/>
    <property type="match status" value="1"/>
</dbReference>
<evidence type="ECO:0000313" key="3">
    <source>
        <dbReference type="Proteomes" id="UP001301769"/>
    </source>
</evidence>
<keyword evidence="3" id="KW-1185">Reference proteome</keyword>
<reference evidence="2" key="1">
    <citation type="journal article" date="2023" name="Mol. Phylogenet. Evol.">
        <title>Genome-scale phylogeny and comparative genomics of the fungal order Sordariales.</title>
        <authorList>
            <person name="Hensen N."/>
            <person name="Bonometti L."/>
            <person name="Westerberg I."/>
            <person name="Brannstrom I.O."/>
            <person name="Guillou S."/>
            <person name="Cros-Aarteil S."/>
            <person name="Calhoun S."/>
            <person name="Haridas S."/>
            <person name="Kuo A."/>
            <person name="Mondo S."/>
            <person name="Pangilinan J."/>
            <person name="Riley R."/>
            <person name="LaButti K."/>
            <person name="Andreopoulos B."/>
            <person name="Lipzen A."/>
            <person name="Chen C."/>
            <person name="Yan M."/>
            <person name="Daum C."/>
            <person name="Ng V."/>
            <person name="Clum A."/>
            <person name="Steindorff A."/>
            <person name="Ohm R.A."/>
            <person name="Martin F."/>
            <person name="Silar P."/>
            <person name="Natvig D.O."/>
            <person name="Lalanne C."/>
            <person name="Gautier V."/>
            <person name="Ament-Velasquez S.L."/>
            <person name="Kruys A."/>
            <person name="Hutchinson M.I."/>
            <person name="Powell A.J."/>
            <person name="Barry K."/>
            <person name="Miller A.N."/>
            <person name="Grigoriev I.V."/>
            <person name="Debuchy R."/>
            <person name="Gladieux P."/>
            <person name="Hiltunen Thoren M."/>
            <person name="Johannesson H."/>
        </authorList>
    </citation>
    <scope>NUCLEOTIDE SEQUENCE</scope>
    <source>
        <strain evidence="2">PSN293</strain>
    </source>
</reference>
<protein>
    <recommendedName>
        <fullName evidence="4">Secreted protein</fullName>
    </recommendedName>
</protein>
<sequence length="204" mass="22074">MLCMVTALVAFLAAPVLGLPVQAPIPGYGVEDIVWGVDVYGNGTIVNITGTVQNVLSHLNEHNPALVKKILASHPNASDHHEEKAQRIRCIDKMDPAQNIFGWDVAGPKWIHDGAKYLQGVGGQPTNGPGPGNCGRVSCEYHSAIWWCNDNNKPITLPSFSTIGYCATNACDLCPDSWSPDRCLGQGFDTDGWNCIVRRDEDSC</sequence>
<dbReference type="Proteomes" id="UP001301769">
    <property type="component" value="Unassembled WGS sequence"/>
</dbReference>
<evidence type="ECO:0000313" key="2">
    <source>
        <dbReference type="EMBL" id="KAK4217498.1"/>
    </source>
</evidence>
<feature type="signal peptide" evidence="1">
    <location>
        <begin position="1"/>
        <end position="18"/>
    </location>
</feature>